<keyword evidence="1" id="KW-0732">Signal</keyword>
<proteinExistence type="predicted"/>
<evidence type="ECO:0000313" key="3">
    <source>
        <dbReference type="Proteomes" id="UP000636938"/>
    </source>
</evidence>
<protein>
    <recommendedName>
        <fullName evidence="4">Secreted protein</fullName>
    </recommendedName>
</protein>
<accession>A0A8X8FM54</accession>
<comment type="caution">
    <text evidence="2">The sequence shown here is derived from an EMBL/GenBank/DDBJ whole genome shotgun (WGS) entry which is preliminary data.</text>
</comment>
<evidence type="ECO:0008006" key="4">
    <source>
        <dbReference type="Google" id="ProtNLM"/>
    </source>
</evidence>
<feature type="chain" id="PRO_5036492160" description="Secreted protein" evidence="1">
    <location>
        <begin position="25"/>
        <end position="252"/>
    </location>
</feature>
<reference evidence="2 3" key="1">
    <citation type="submission" date="2020-08" db="EMBL/GenBank/DDBJ databases">
        <title>A Genomic Blueprint of the Chicken Gut Microbiome.</title>
        <authorList>
            <person name="Gilroy R."/>
            <person name="Ravi A."/>
            <person name="Getino M."/>
            <person name="Pursley I."/>
            <person name="Horton D.L."/>
            <person name="Alikhan N.-F."/>
            <person name="Baker D."/>
            <person name="Gharbi K."/>
            <person name="Hall N."/>
            <person name="Watson M."/>
            <person name="Adriaenssens E.M."/>
            <person name="Foster-Nyarko E."/>
            <person name="Jarju S."/>
            <person name="Secka A."/>
            <person name="Antonio M."/>
            <person name="Oren A."/>
            <person name="Chaudhuri R."/>
            <person name="La Ragione R.M."/>
            <person name="Hildebrand F."/>
            <person name="Pallen M.J."/>
        </authorList>
    </citation>
    <scope>NUCLEOTIDE SEQUENCE [LARGE SCALE GENOMIC DNA]</scope>
    <source>
        <strain evidence="2 3">Sa5BUN4</strain>
    </source>
</reference>
<keyword evidence="3" id="KW-1185">Reference proteome</keyword>
<feature type="signal peptide" evidence="1">
    <location>
        <begin position="1"/>
        <end position="24"/>
    </location>
</feature>
<evidence type="ECO:0000256" key="1">
    <source>
        <dbReference type="SAM" id="SignalP"/>
    </source>
</evidence>
<name>A0A8X8FM54_9GAMM</name>
<evidence type="ECO:0000313" key="2">
    <source>
        <dbReference type="EMBL" id="MBD7954463.1"/>
    </source>
</evidence>
<gene>
    <name evidence="2" type="ORF">H9654_09600</name>
</gene>
<dbReference type="AlphaFoldDB" id="A0A8X8FM54"/>
<sequence length="252" mass="27089">MPSCRSFRPALLAGLLLAPLVALAQPAQTPAAVRQYQAMQTLKAMAASTKKPAVSEIASQVRSANNPDVLVGMDAMTPTQALQICGFAEHAVLVSSDMTGDGANRTLLQQMAPAWNDAKVFALQCNAKHVSLRGTAMARQPDAQRTDDYLLPLRMHAELLVGYYARVSVTVASPDTPLLQRQAILREALPAADMAVRSLSLHARAQHQKNVQQQVNQVANADKSLVAPLLAVFNTTECNDACRLLNTQPAML</sequence>
<dbReference type="EMBL" id="JACSQS010000008">
    <property type="protein sequence ID" value="MBD7954463.1"/>
    <property type="molecule type" value="Genomic_DNA"/>
</dbReference>
<organism evidence="2 3">
    <name type="scientific">Stenotrophomonas lacuserhaii</name>
    <dbReference type="NCBI Taxonomy" id="2760084"/>
    <lineage>
        <taxon>Bacteria</taxon>
        <taxon>Pseudomonadati</taxon>
        <taxon>Pseudomonadota</taxon>
        <taxon>Gammaproteobacteria</taxon>
        <taxon>Lysobacterales</taxon>
        <taxon>Lysobacteraceae</taxon>
        <taxon>Stenotrophomonas</taxon>
    </lineage>
</organism>
<dbReference type="RefSeq" id="WP_191770661.1">
    <property type="nucleotide sequence ID" value="NZ_JACSQS010000008.1"/>
</dbReference>
<dbReference type="Proteomes" id="UP000636938">
    <property type="component" value="Unassembled WGS sequence"/>
</dbReference>